<accession>A0A8X6V669</accession>
<evidence type="ECO:0000313" key="1">
    <source>
        <dbReference type="EMBL" id="GFY00799.1"/>
    </source>
</evidence>
<dbReference type="Gene3D" id="3.30.420.10">
    <property type="entry name" value="Ribonuclease H-like superfamily/Ribonuclease H"/>
    <property type="match status" value="1"/>
</dbReference>
<dbReference type="Proteomes" id="UP000887159">
    <property type="component" value="Unassembled WGS sequence"/>
</dbReference>
<dbReference type="GO" id="GO:0003676">
    <property type="term" value="F:nucleic acid binding"/>
    <property type="evidence" value="ECO:0007669"/>
    <property type="project" value="InterPro"/>
</dbReference>
<name>A0A8X6V669_TRICX</name>
<proteinExistence type="predicted"/>
<dbReference type="AlphaFoldDB" id="A0A8X6V669"/>
<evidence type="ECO:0000313" key="2">
    <source>
        <dbReference type="Proteomes" id="UP000887159"/>
    </source>
</evidence>
<sequence length="159" mass="18441">MKPWIKHAKLELYKGMVAQYHGLGCFFKALLGSLVHVPTSLNAIRYVELLDDSFHPFMMFCYPHVNGVFQQENRTSHKSRLATGWLDEHSFEFSVINWPPRRPDLNPIEHLWVILEQGVKGQNTAPTNISKLWTALANIWQVIPVKCFQNLLNLCLLVW</sequence>
<gene>
    <name evidence="1" type="primary">TCB2_69</name>
    <name evidence="1" type="ORF">TNCV_2141911</name>
</gene>
<dbReference type="EMBL" id="BMAU01021221">
    <property type="protein sequence ID" value="GFY00799.1"/>
    <property type="molecule type" value="Genomic_DNA"/>
</dbReference>
<protein>
    <submittedName>
        <fullName evidence="1">Transposable element Tcb2 transposase</fullName>
    </submittedName>
</protein>
<organism evidence="1 2">
    <name type="scientific">Trichonephila clavipes</name>
    <name type="common">Golden silk orbweaver</name>
    <name type="synonym">Nephila clavipes</name>
    <dbReference type="NCBI Taxonomy" id="2585209"/>
    <lineage>
        <taxon>Eukaryota</taxon>
        <taxon>Metazoa</taxon>
        <taxon>Ecdysozoa</taxon>
        <taxon>Arthropoda</taxon>
        <taxon>Chelicerata</taxon>
        <taxon>Arachnida</taxon>
        <taxon>Araneae</taxon>
        <taxon>Araneomorphae</taxon>
        <taxon>Entelegynae</taxon>
        <taxon>Araneoidea</taxon>
        <taxon>Nephilidae</taxon>
        <taxon>Trichonephila</taxon>
    </lineage>
</organism>
<dbReference type="InterPro" id="IPR036397">
    <property type="entry name" value="RNaseH_sf"/>
</dbReference>
<keyword evidence="2" id="KW-1185">Reference proteome</keyword>
<reference evidence="1" key="1">
    <citation type="submission" date="2020-08" db="EMBL/GenBank/DDBJ databases">
        <title>Multicomponent nature underlies the extraordinary mechanical properties of spider dragline silk.</title>
        <authorList>
            <person name="Kono N."/>
            <person name="Nakamura H."/>
            <person name="Mori M."/>
            <person name="Yoshida Y."/>
            <person name="Ohtoshi R."/>
            <person name="Malay A.D."/>
            <person name="Moran D.A.P."/>
            <person name="Tomita M."/>
            <person name="Numata K."/>
            <person name="Arakawa K."/>
        </authorList>
    </citation>
    <scope>NUCLEOTIDE SEQUENCE</scope>
</reference>
<comment type="caution">
    <text evidence="1">The sequence shown here is derived from an EMBL/GenBank/DDBJ whole genome shotgun (WGS) entry which is preliminary data.</text>
</comment>